<dbReference type="CDD" id="cd09274">
    <property type="entry name" value="RNase_HI_RT_Ty3"/>
    <property type="match status" value="1"/>
</dbReference>
<dbReference type="InterPro" id="IPR050951">
    <property type="entry name" value="Retrovirus_Pol_polyprotein"/>
</dbReference>
<evidence type="ECO:0000256" key="2">
    <source>
        <dbReference type="ARBA" id="ARBA00022695"/>
    </source>
</evidence>
<protein>
    <submittedName>
        <fullName evidence="9">Uncharacterized protein</fullName>
    </submittedName>
</protein>
<feature type="non-terminal residue" evidence="9">
    <location>
        <position position="966"/>
    </location>
</feature>
<comment type="caution">
    <text evidence="9">The sequence shown here is derived from an EMBL/GenBank/DDBJ whole genome shotgun (WGS) entry which is preliminary data.</text>
</comment>
<evidence type="ECO:0000256" key="5">
    <source>
        <dbReference type="ARBA" id="ARBA00022801"/>
    </source>
</evidence>
<reference evidence="9" key="1">
    <citation type="submission" date="2020-12" db="EMBL/GenBank/DDBJ databases">
        <title>Metabolic potential, ecology and presence of endohyphal bacteria is reflected in genomic diversity of Mucoromycotina.</title>
        <authorList>
            <person name="Muszewska A."/>
            <person name="Okrasinska A."/>
            <person name="Steczkiewicz K."/>
            <person name="Drgas O."/>
            <person name="Orlowska M."/>
            <person name="Perlinska-Lenart U."/>
            <person name="Aleksandrzak-Piekarczyk T."/>
            <person name="Szatraj K."/>
            <person name="Zielenkiewicz U."/>
            <person name="Pilsyk S."/>
            <person name="Malc E."/>
            <person name="Mieczkowski P."/>
            <person name="Kruszewska J.S."/>
            <person name="Biernat P."/>
            <person name="Pawlowska J."/>
        </authorList>
    </citation>
    <scope>NUCLEOTIDE SEQUENCE</scope>
    <source>
        <strain evidence="9">WA0000017839</strain>
    </source>
</reference>
<dbReference type="InterPro" id="IPR043502">
    <property type="entry name" value="DNA/RNA_pol_sf"/>
</dbReference>
<dbReference type="Gene3D" id="3.30.70.270">
    <property type="match status" value="2"/>
</dbReference>
<dbReference type="Pfam" id="PF17921">
    <property type="entry name" value="Integrase_H2C2"/>
    <property type="match status" value="1"/>
</dbReference>
<dbReference type="InterPro" id="IPR001584">
    <property type="entry name" value="Integrase_cat-core"/>
</dbReference>
<dbReference type="Pfam" id="PF17917">
    <property type="entry name" value="RT_RNaseH"/>
    <property type="match status" value="1"/>
</dbReference>
<dbReference type="GO" id="GO:0015074">
    <property type="term" value="P:DNA integration"/>
    <property type="evidence" value="ECO:0007669"/>
    <property type="project" value="InterPro"/>
</dbReference>
<keyword evidence="6" id="KW-0695">RNA-directed DNA polymerase</keyword>
<dbReference type="InterPro" id="IPR043128">
    <property type="entry name" value="Rev_trsase/Diguanyl_cyclase"/>
</dbReference>
<dbReference type="GO" id="GO:0016787">
    <property type="term" value="F:hydrolase activity"/>
    <property type="evidence" value="ECO:0007669"/>
    <property type="project" value="UniProtKB-KW"/>
</dbReference>
<keyword evidence="2" id="KW-0548">Nucleotidyltransferase</keyword>
<dbReference type="SUPFAM" id="SSF53098">
    <property type="entry name" value="Ribonuclease H-like"/>
    <property type="match status" value="1"/>
</dbReference>
<dbReference type="PROSITE" id="PS50994">
    <property type="entry name" value="INTEGRASE"/>
    <property type="match status" value="1"/>
</dbReference>
<dbReference type="PROSITE" id="PS50878">
    <property type="entry name" value="RT_POL"/>
    <property type="match status" value="1"/>
</dbReference>
<evidence type="ECO:0000313" key="10">
    <source>
        <dbReference type="Proteomes" id="UP000603453"/>
    </source>
</evidence>
<dbReference type="PANTHER" id="PTHR37984">
    <property type="entry name" value="PROTEIN CBG26694"/>
    <property type="match status" value="1"/>
</dbReference>
<evidence type="ECO:0000259" key="7">
    <source>
        <dbReference type="PROSITE" id="PS50878"/>
    </source>
</evidence>
<dbReference type="InterPro" id="IPR041588">
    <property type="entry name" value="Integrase_H2C2"/>
</dbReference>
<dbReference type="Gene3D" id="3.10.20.370">
    <property type="match status" value="1"/>
</dbReference>
<keyword evidence="5" id="KW-0378">Hydrolase</keyword>
<proteinExistence type="predicted"/>
<feature type="domain" description="Reverse transcriptase" evidence="7">
    <location>
        <begin position="178"/>
        <end position="364"/>
    </location>
</feature>
<evidence type="ECO:0000256" key="4">
    <source>
        <dbReference type="ARBA" id="ARBA00022759"/>
    </source>
</evidence>
<dbReference type="Gene3D" id="1.10.340.70">
    <property type="match status" value="1"/>
</dbReference>
<keyword evidence="10" id="KW-1185">Reference proteome</keyword>
<dbReference type="GO" id="GO:0004519">
    <property type="term" value="F:endonuclease activity"/>
    <property type="evidence" value="ECO:0007669"/>
    <property type="project" value="UniProtKB-KW"/>
</dbReference>
<evidence type="ECO:0000259" key="8">
    <source>
        <dbReference type="PROSITE" id="PS50994"/>
    </source>
</evidence>
<dbReference type="AlphaFoldDB" id="A0A8H7QFA4"/>
<dbReference type="Proteomes" id="UP000603453">
    <property type="component" value="Unassembled WGS sequence"/>
</dbReference>
<dbReference type="Gene3D" id="3.30.420.10">
    <property type="entry name" value="Ribonuclease H-like superfamily/Ribonuclease H"/>
    <property type="match status" value="1"/>
</dbReference>
<evidence type="ECO:0000256" key="1">
    <source>
        <dbReference type="ARBA" id="ARBA00022679"/>
    </source>
</evidence>
<dbReference type="EMBL" id="JAEPRD010000685">
    <property type="protein sequence ID" value="KAG2190381.1"/>
    <property type="molecule type" value="Genomic_DNA"/>
</dbReference>
<evidence type="ECO:0000313" key="9">
    <source>
        <dbReference type="EMBL" id="KAG2190381.1"/>
    </source>
</evidence>
<dbReference type="GO" id="GO:0003964">
    <property type="term" value="F:RNA-directed DNA polymerase activity"/>
    <property type="evidence" value="ECO:0007669"/>
    <property type="project" value="UniProtKB-KW"/>
</dbReference>
<dbReference type="CDD" id="cd01647">
    <property type="entry name" value="RT_LTR"/>
    <property type="match status" value="1"/>
</dbReference>
<dbReference type="Pfam" id="PF00665">
    <property type="entry name" value="rve"/>
    <property type="match status" value="1"/>
</dbReference>
<feature type="domain" description="Integrase catalytic" evidence="8">
    <location>
        <begin position="745"/>
        <end position="905"/>
    </location>
</feature>
<dbReference type="GO" id="GO:0003676">
    <property type="term" value="F:nucleic acid binding"/>
    <property type="evidence" value="ECO:0007669"/>
    <property type="project" value="InterPro"/>
</dbReference>
<keyword evidence="1" id="KW-0808">Transferase</keyword>
<dbReference type="OrthoDB" id="2232212at2759"/>
<dbReference type="SUPFAM" id="SSF56672">
    <property type="entry name" value="DNA/RNA polymerases"/>
    <property type="match status" value="1"/>
</dbReference>
<evidence type="ECO:0000256" key="6">
    <source>
        <dbReference type="ARBA" id="ARBA00022918"/>
    </source>
</evidence>
<dbReference type="GO" id="GO:0005634">
    <property type="term" value="C:nucleus"/>
    <property type="evidence" value="ECO:0007669"/>
    <property type="project" value="UniProtKB-ARBA"/>
</dbReference>
<dbReference type="FunFam" id="3.30.420.10:FF:000032">
    <property type="entry name" value="Retrovirus-related Pol polyprotein from transposon 297-like Protein"/>
    <property type="match status" value="1"/>
</dbReference>
<evidence type="ECO:0000256" key="3">
    <source>
        <dbReference type="ARBA" id="ARBA00022722"/>
    </source>
</evidence>
<feature type="non-terminal residue" evidence="9">
    <location>
        <position position="1"/>
    </location>
</feature>
<dbReference type="InterPro" id="IPR041373">
    <property type="entry name" value="RT_RNaseH"/>
</dbReference>
<name>A0A8H7QFA4_9FUNG</name>
<dbReference type="Gene3D" id="3.10.10.10">
    <property type="entry name" value="HIV Type 1 Reverse Transcriptase, subunit A, domain 1"/>
    <property type="match status" value="1"/>
</dbReference>
<sequence length="966" mass="112228">ISAYVFESKFDIILGRKWLKDTAPLPDWFDDTWEIKANTKSINTMKTISHKDATNPNDSLNIDYLASATQVARWFKKEQIEECFVVNFIDEATGNSATITPISPISSANLQLDKEWKEEFAKLYPYAFKGDVTELPPHRHTRDIIVTDPQNAPPIYHQPYRMSPLELTELKKQLADLENKGLIVPTASPYGFPILFVRKAGAKNSDGTPKLRMCCDFRSINKITIAQRIPIPRIDECLDQLHNSTCFSQIDLIGAFNQVRLSESDSMKATISHRFGQHRFLVAPFGLKNSGPYFQDVINKVLKPFVDKFVIIYVDDLLIYSKNETEHKDHVKQVLQKLDEAKFVINIKKSHFNMKELTFLGYHISKDGISPSQQKTDAIRVWPVPKNVQQVRQFLGLTQYYRRFIPNFAHIASPLTDLTAGTGYKTRSIVWSSQCQTAFELLKDKLSSAPLLLTPDMNKPFRIECDSSDFAAGAVLLQQDQDGQWRPLAFESKRYSKEERVYPAQEREMLAILIALRKWRCFIDGKTYTVFTDHLPLKYYRDQKHPVPRLVRWMSEIELYNPDIQYKAGKDNIIPDLLSRRDGPDCIPANTSVQPKYLYNTVTTNNSKSLSKTVKSIKDDPIQDWPLLFFRNPEQWPPSLHQDLLKQQPKFLVKNQHIYKLSKTPKTDEVIELKFIPFHQRADLIDDFHTAYGHLSQLSVYHQLKSRIWWPGMQHDITEWLKFCPQCQLSSRSEKTIHHSPMKPLDVPPAFSRWHLDFIGELPTTKNGNKWILVAVDYATNWPIIRALKNATGDEIVRFIYEEIVLKFGNPVEIFSDRGKNFMSKVLKQYMNKIRSKHTFTSAYHPRSNSKCERLNQVVKNMLKKYVNGDVHSWDEYIDTTTFACRIRKHTTTGHSPFFLVYGTQPRIPGDFHRPYMNEITEFDANLITEDALTRIRHLREARFVAEENMRIQGIKDKERWDNLIK</sequence>
<keyword evidence="3" id="KW-0540">Nuclease</keyword>
<keyword evidence="4" id="KW-0255">Endonuclease</keyword>
<dbReference type="InterPro" id="IPR000477">
    <property type="entry name" value="RT_dom"/>
</dbReference>
<dbReference type="InterPro" id="IPR036397">
    <property type="entry name" value="RNaseH_sf"/>
</dbReference>
<dbReference type="InterPro" id="IPR012337">
    <property type="entry name" value="RNaseH-like_sf"/>
</dbReference>
<gene>
    <name evidence="9" type="ORF">INT47_011779</name>
</gene>
<dbReference type="PANTHER" id="PTHR37984:SF5">
    <property type="entry name" value="PROTEIN NYNRIN-LIKE"/>
    <property type="match status" value="1"/>
</dbReference>
<dbReference type="Pfam" id="PF00078">
    <property type="entry name" value="RVT_1"/>
    <property type="match status" value="1"/>
</dbReference>
<organism evidence="9 10">
    <name type="scientific">Mucor saturninus</name>
    <dbReference type="NCBI Taxonomy" id="64648"/>
    <lineage>
        <taxon>Eukaryota</taxon>
        <taxon>Fungi</taxon>
        <taxon>Fungi incertae sedis</taxon>
        <taxon>Mucoromycota</taxon>
        <taxon>Mucoromycotina</taxon>
        <taxon>Mucoromycetes</taxon>
        <taxon>Mucorales</taxon>
        <taxon>Mucorineae</taxon>
        <taxon>Mucoraceae</taxon>
        <taxon>Mucor</taxon>
    </lineage>
</organism>
<accession>A0A8H7QFA4</accession>
<dbReference type="FunFam" id="3.30.70.270:FF:000020">
    <property type="entry name" value="Transposon Tf2-6 polyprotein-like Protein"/>
    <property type="match status" value="1"/>
</dbReference>